<accession>A0A955RLJ2</accession>
<gene>
    <name evidence="3" type="ORF">KC669_03800</name>
</gene>
<dbReference type="EMBL" id="JAGQLF010000052">
    <property type="protein sequence ID" value="MCA9387131.1"/>
    <property type="molecule type" value="Genomic_DNA"/>
</dbReference>
<dbReference type="Gene3D" id="2.160.20.10">
    <property type="entry name" value="Single-stranded right-handed beta-helix, Pectin lyase-like"/>
    <property type="match status" value="1"/>
</dbReference>
<dbReference type="Proteomes" id="UP000714915">
    <property type="component" value="Unassembled WGS sequence"/>
</dbReference>
<dbReference type="SUPFAM" id="SSF51126">
    <property type="entry name" value="Pectin lyase-like"/>
    <property type="match status" value="1"/>
</dbReference>
<feature type="non-terminal residue" evidence="3">
    <location>
        <position position="1"/>
    </location>
</feature>
<dbReference type="InterPro" id="IPR012334">
    <property type="entry name" value="Pectin_lyas_fold"/>
</dbReference>
<dbReference type="Gene3D" id="3.30.1920.20">
    <property type="match status" value="1"/>
</dbReference>
<proteinExistence type="predicted"/>
<dbReference type="Gene3D" id="2.60.120.260">
    <property type="entry name" value="Galactose-binding domain-like"/>
    <property type="match status" value="1"/>
</dbReference>
<dbReference type="AlphaFoldDB" id="A0A955RLJ2"/>
<dbReference type="Pfam" id="PF13290">
    <property type="entry name" value="CHB_HEX_C_1"/>
    <property type="match status" value="1"/>
</dbReference>
<reference evidence="3" key="1">
    <citation type="submission" date="2020-04" db="EMBL/GenBank/DDBJ databases">
        <authorList>
            <person name="Zhang T."/>
        </authorList>
    </citation>
    <scope>NUCLEOTIDE SEQUENCE</scope>
    <source>
        <strain evidence="3">HKST-UBA09</strain>
    </source>
</reference>
<evidence type="ECO:0000259" key="2">
    <source>
        <dbReference type="Pfam" id="PF13290"/>
    </source>
</evidence>
<protein>
    <submittedName>
        <fullName evidence="3">Chitobiase/beta-hexosaminidase C-terminal domain-containing protein</fullName>
    </submittedName>
</protein>
<evidence type="ECO:0000313" key="4">
    <source>
        <dbReference type="Proteomes" id="UP000714915"/>
    </source>
</evidence>
<dbReference type="InterPro" id="IPR006626">
    <property type="entry name" value="PbH1"/>
</dbReference>
<dbReference type="InterPro" id="IPR059177">
    <property type="entry name" value="GH29D-like_dom"/>
</dbReference>
<comment type="caution">
    <text evidence="3">The sequence shown here is derived from an EMBL/GenBank/DDBJ whole genome shotgun (WGS) entry which is preliminary data.</text>
</comment>
<dbReference type="SMART" id="SM00710">
    <property type="entry name" value="PbH1"/>
    <property type="match status" value="4"/>
</dbReference>
<reference evidence="3" key="2">
    <citation type="journal article" date="2021" name="Microbiome">
        <title>Successional dynamics and alternative stable states in a saline activated sludge microbial community over 9 years.</title>
        <authorList>
            <person name="Wang Y."/>
            <person name="Ye J."/>
            <person name="Ju F."/>
            <person name="Liu L."/>
            <person name="Boyd J.A."/>
            <person name="Deng Y."/>
            <person name="Parks D.H."/>
            <person name="Jiang X."/>
            <person name="Yin X."/>
            <person name="Woodcroft B.J."/>
            <person name="Tyson G.W."/>
            <person name="Hugenholtz P."/>
            <person name="Polz M.F."/>
            <person name="Zhang T."/>
        </authorList>
    </citation>
    <scope>NUCLEOTIDE SEQUENCE</scope>
    <source>
        <strain evidence="3">HKST-UBA09</strain>
    </source>
</reference>
<dbReference type="InterPro" id="IPR011050">
    <property type="entry name" value="Pectin_lyase_fold/virulence"/>
</dbReference>
<feature type="domain" description="GH29D-like beta-sandwich" evidence="2">
    <location>
        <begin position="658"/>
        <end position="722"/>
    </location>
</feature>
<dbReference type="Pfam" id="PF13229">
    <property type="entry name" value="Beta_helix"/>
    <property type="match status" value="1"/>
</dbReference>
<evidence type="ECO:0000259" key="1">
    <source>
        <dbReference type="Pfam" id="PF13229"/>
    </source>
</evidence>
<sequence>LLVGIILGQFFLVVSDSGLDVNSVSASDDVIYIDGSLSTNCVNNYSVANRRCTGSNGNAYNTLEAGLAAASAGDTINIRAGTYTISDTIDVNFNSDSLTTTIQAYNSESVTIDNTVVDRTTLNISTGKNILFKDLHFTGVPYYVPDGWTNYSGNIWSTTIPYTTSQFRFNSTNGSYAYTILDVNTPNEYHIAGTTLYVYSVGDPAVTYTNPGVNFASNTTGFALGDVDGIPGNLISIDNCVFEDFGHAAIKGDFKWHVFDSRFYNNGTDTSDHHIFASGIQTSGNEMIFENNYFGFSPGSGVLLYDQPEYAIVRNNIFNMESGSSNSEYGVLLSGSNLKVFNNTIYGAGRGIAIDDTTSQNNEIKNNIIKDSTVADLKLTSASGNDFSNNYLGSEVKCTGCSDYTGTGGPNYTLVDDEPQNILSSSPWTHFTYNFNALSGAHFRFFSFCSAGDTPTFGTWYLDDLSITPLGGGAELVTNGGMESFSGNTPVGWAYGGALTGQQETEIVHSGNSSLKLNLGTGCGGRLEQYIDSFSGDYVISGWAKRETGTGVLPYYIGASIYTSDIIGDTGPDFEGTEPYSEPEDFKIDLNGADVTLLVNNGENLGANNSNAFDLSSTGWPLNKISQSNFGEEWDLGPFIYSNAPSTSDNVDADFHYEDVTVNLTCTPSGVAQCANTYYTTDGSTPTLSSSQGTSFTLTYDGFYTIKYFSVDEFGNQESVKTAVNQVKISKPVFGSDILTEEEKANQIACGRLDVGGKSNFVDDVDYKNLIGKYGKSCSDISATFDGCGRLDHDENLKIDVLDFVNLSLLYGQECK</sequence>
<feature type="domain" description="Right handed beta helix" evidence="1">
    <location>
        <begin position="235"/>
        <end position="391"/>
    </location>
</feature>
<evidence type="ECO:0000313" key="3">
    <source>
        <dbReference type="EMBL" id="MCA9387131.1"/>
    </source>
</evidence>
<dbReference type="InterPro" id="IPR039448">
    <property type="entry name" value="Beta_helix"/>
</dbReference>
<name>A0A955RLJ2_9BACT</name>
<organism evidence="3 4">
    <name type="scientific">Candidatus Dojkabacteria bacterium</name>
    <dbReference type="NCBI Taxonomy" id="2099670"/>
    <lineage>
        <taxon>Bacteria</taxon>
        <taxon>Candidatus Dojkabacteria</taxon>
    </lineage>
</organism>